<keyword evidence="2" id="KW-0238">DNA-binding</keyword>
<dbReference type="AlphaFoldDB" id="Q8NLA4"/>
<reference evidence="6" key="1">
    <citation type="journal article" date="2003" name="Appl. Microbiol. Biotechnol.">
        <title>The Corynebacterium glutamicum genome: features and impacts on biotechnological processes.</title>
        <authorList>
            <person name="Ikeda M."/>
            <person name="Nakagawa S."/>
        </authorList>
    </citation>
    <scope>NUCLEOTIDE SEQUENCE [LARGE SCALE GENOMIC DNA]</scope>
    <source>
        <strain evidence="6">ATCC 13032 / DSM 20300 / BCRC 11384 / JCM 1318 / LMG 3730 / NCIMB 10025</strain>
    </source>
</reference>
<protein>
    <submittedName>
        <fullName evidence="5">Predicted transcriptional regulators</fullName>
    </submittedName>
</protein>
<dbReference type="SMART" id="SM00418">
    <property type="entry name" value="HTH_ARSR"/>
    <property type="match status" value="1"/>
</dbReference>
<dbReference type="PATRIC" id="fig|196627.13.peg.2978"/>
<name>Q8NLA4_CORGL</name>
<evidence type="ECO:0000256" key="1">
    <source>
        <dbReference type="ARBA" id="ARBA00023015"/>
    </source>
</evidence>
<dbReference type="PROSITE" id="PS50987">
    <property type="entry name" value="HTH_ARSR_2"/>
    <property type="match status" value="1"/>
</dbReference>
<dbReference type="Pfam" id="PF01022">
    <property type="entry name" value="HTH_5"/>
    <property type="match status" value="1"/>
</dbReference>
<evidence type="ECO:0000313" key="6">
    <source>
        <dbReference type="Proteomes" id="UP000000582"/>
    </source>
</evidence>
<feature type="domain" description="HTH arsR-type" evidence="4">
    <location>
        <begin position="11"/>
        <end position="105"/>
    </location>
</feature>
<dbReference type="InterPro" id="IPR001845">
    <property type="entry name" value="HTH_ArsR_DNA-bd_dom"/>
</dbReference>
<dbReference type="InterPro" id="IPR036390">
    <property type="entry name" value="WH_DNA-bd_sf"/>
</dbReference>
<evidence type="ECO:0000256" key="2">
    <source>
        <dbReference type="ARBA" id="ARBA00023125"/>
    </source>
</evidence>
<dbReference type="GO" id="GO:0003677">
    <property type="term" value="F:DNA binding"/>
    <property type="evidence" value="ECO:0007669"/>
    <property type="project" value="UniProtKB-KW"/>
</dbReference>
<gene>
    <name evidence="5" type="ordered locus">Cgl3044</name>
</gene>
<dbReference type="Proteomes" id="UP000000582">
    <property type="component" value="Chromosome"/>
</dbReference>
<dbReference type="HOGENOM" id="CLU_097806_4_1_11"/>
<dbReference type="CDD" id="cd00090">
    <property type="entry name" value="HTH_ARSR"/>
    <property type="match status" value="1"/>
</dbReference>
<dbReference type="eggNOG" id="COG0640">
    <property type="taxonomic scope" value="Bacteria"/>
</dbReference>
<dbReference type="Gene3D" id="1.10.10.10">
    <property type="entry name" value="Winged helix-like DNA-binding domain superfamily/Winged helix DNA-binding domain"/>
    <property type="match status" value="1"/>
</dbReference>
<dbReference type="STRING" id="196627.cg3373"/>
<keyword evidence="3" id="KW-0804">Transcription</keyword>
<keyword evidence="6" id="KW-1185">Reference proteome</keyword>
<dbReference type="GO" id="GO:0003700">
    <property type="term" value="F:DNA-binding transcription factor activity"/>
    <property type="evidence" value="ECO:0007669"/>
    <property type="project" value="InterPro"/>
</dbReference>
<dbReference type="PANTHER" id="PTHR33154">
    <property type="entry name" value="TRANSCRIPTIONAL REGULATOR, ARSR FAMILY"/>
    <property type="match status" value="1"/>
</dbReference>
<dbReference type="PRINTS" id="PR00778">
    <property type="entry name" value="HTHARSR"/>
</dbReference>
<dbReference type="SUPFAM" id="SSF46785">
    <property type="entry name" value="Winged helix' DNA-binding domain"/>
    <property type="match status" value="1"/>
</dbReference>
<dbReference type="KEGG" id="cgl:Cgl3044"/>
<dbReference type="EMBL" id="BA000036">
    <property type="protein sequence ID" value="BAC00438.1"/>
    <property type="molecule type" value="Genomic_DNA"/>
</dbReference>
<evidence type="ECO:0000259" key="4">
    <source>
        <dbReference type="PROSITE" id="PS50987"/>
    </source>
</evidence>
<dbReference type="InterPro" id="IPR036388">
    <property type="entry name" value="WH-like_DNA-bd_sf"/>
</dbReference>
<dbReference type="InterPro" id="IPR051081">
    <property type="entry name" value="HTH_MetalResp_TranReg"/>
</dbReference>
<accession>Q8NLA4</accession>
<evidence type="ECO:0000256" key="3">
    <source>
        <dbReference type="ARBA" id="ARBA00023163"/>
    </source>
</evidence>
<evidence type="ECO:0000313" key="5">
    <source>
        <dbReference type="EMBL" id="BAC00438.1"/>
    </source>
</evidence>
<keyword evidence="1" id="KW-0805">Transcription regulation</keyword>
<dbReference type="InterPro" id="IPR011991">
    <property type="entry name" value="ArsR-like_HTH"/>
</dbReference>
<organism evidence="5 6">
    <name type="scientific">Corynebacterium glutamicum (strain ATCC 13032 / DSM 20300 / JCM 1318 / BCRC 11384 / CCUG 27702 / LMG 3730 / NBRC 12168 / NCIMB 10025 / NRRL B-2784 / 534)</name>
    <dbReference type="NCBI Taxonomy" id="196627"/>
    <lineage>
        <taxon>Bacteria</taxon>
        <taxon>Bacillati</taxon>
        <taxon>Actinomycetota</taxon>
        <taxon>Actinomycetes</taxon>
        <taxon>Mycobacteriales</taxon>
        <taxon>Corynebacteriaceae</taxon>
        <taxon>Corynebacterium</taxon>
    </lineage>
</organism>
<dbReference type="BioCyc" id="CORYNE:G18NG-12665-MONOMER"/>
<dbReference type="OrthoDB" id="4471357at2"/>
<sequence length="116" mass="12895">MEGVMARKLEHPSLAEMNLNAIMFALSDPIRRQILSQLSCGHNDQACVAFELPVSKSTSTHHFRVLREAGLITQRYEGTAILSALRSEDMEARFPGLLTSVMRAEVEERNAADLPV</sequence>
<proteinExistence type="predicted"/>
<dbReference type="PANTHER" id="PTHR33154:SF12">
    <property type="entry name" value="TRANSCRIPTIONAL REGULATORY PROTEIN"/>
    <property type="match status" value="1"/>
</dbReference>